<evidence type="ECO:0000313" key="2">
    <source>
        <dbReference type="Proteomes" id="UP001311232"/>
    </source>
</evidence>
<organism evidence="1 2">
    <name type="scientific">Crenichthys baileyi</name>
    <name type="common">White River springfish</name>
    <dbReference type="NCBI Taxonomy" id="28760"/>
    <lineage>
        <taxon>Eukaryota</taxon>
        <taxon>Metazoa</taxon>
        <taxon>Chordata</taxon>
        <taxon>Craniata</taxon>
        <taxon>Vertebrata</taxon>
        <taxon>Euteleostomi</taxon>
        <taxon>Actinopterygii</taxon>
        <taxon>Neopterygii</taxon>
        <taxon>Teleostei</taxon>
        <taxon>Neoteleostei</taxon>
        <taxon>Acanthomorphata</taxon>
        <taxon>Ovalentaria</taxon>
        <taxon>Atherinomorphae</taxon>
        <taxon>Cyprinodontiformes</taxon>
        <taxon>Goodeidae</taxon>
        <taxon>Crenichthys</taxon>
    </lineage>
</organism>
<dbReference type="EMBL" id="JAHHUM010002331">
    <property type="protein sequence ID" value="KAK5604668.1"/>
    <property type="molecule type" value="Genomic_DNA"/>
</dbReference>
<dbReference type="AlphaFoldDB" id="A0AAV9R6E9"/>
<gene>
    <name evidence="1" type="ORF">CRENBAI_013327</name>
</gene>
<proteinExistence type="predicted"/>
<name>A0AAV9R6E9_9TELE</name>
<protein>
    <submittedName>
        <fullName evidence="1">Uncharacterized protein</fullName>
    </submittedName>
</protein>
<keyword evidence="2" id="KW-1185">Reference proteome</keyword>
<sequence>MSSSAAYRQYLQDLEEKRVNQPGVCRHPEHFNITLSSSRHLPVGSNLLTSSGRGVEMLPSSGFPSFVSERAVAQTADVSERQMLSKGSGVLKCQVMTRNRQR</sequence>
<evidence type="ECO:0000313" key="1">
    <source>
        <dbReference type="EMBL" id="KAK5604668.1"/>
    </source>
</evidence>
<reference evidence="1 2" key="1">
    <citation type="submission" date="2021-06" db="EMBL/GenBank/DDBJ databases">
        <authorList>
            <person name="Palmer J.M."/>
        </authorList>
    </citation>
    <scope>NUCLEOTIDE SEQUENCE [LARGE SCALE GENOMIC DNA]</scope>
    <source>
        <strain evidence="1 2">MEX-2019</strain>
        <tissue evidence="1">Muscle</tissue>
    </source>
</reference>
<accession>A0AAV9R6E9</accession>
<dbReference type="Proteomes" id="UP001311232">
    <property type="component" value="Unassembled WGS sequence"/>
</dbReference>
<comment type="caution">
    <text evidence="1">The sequence shown here is derived from an EMBL/GenBank/DDBJ whole genome shotgun (WGS) entry which is preliminary data.</text>
</comment>